<name>A0ACC2ISE3_9PLEO</name>
<comment type="caution">
    <text evidence="1">The sequence shown here is derived from an EMBL/GenBank/DDBJ whole genome shotgun (WGS) entry which is preliminary data.</text>
</comment>
<dbReference type="Proteomes" id="UP001153331">
    <property type="component" value="Unassembled WGS sequence"/>
</dbReference>
<evidence type="ECO:0000313" key="1">
    <source>
        <dbReference type="EMBL" id="KAJ8118091.1"/>
    </source>
</evidence>
<dbReference type="EMBL" id="JAPHNI010000030">
    <property type="protein sequence ID" value="KAJ8118091.1"/>
    <property type="molecule type" value="Genomic_DNA"/>
</dbReference>
<proteinExistence type="predicted"/>
<protein>
    <submittedName>
        <fullName evidence="1">Uncharacterized protein</fullName>
    </submittedName>
</protein>
<organism evidence="1 2">
    <name type="scientific">Boeremia exigua</name>
    <dbReference type="NCBI Taxonomy" id="749465"/>
    <lineage>
        <taxon>Eukaryota</taxon>
        <taxon>Fungi</taxon>
        <taxon>Dikarya</taxon>
        <taxon>Ascomycota</taxon>
        <taxon>Pezizomycotina</taxon>
        <taxon>Dothideomycetes</taxon>
        <taxon>Pleosporomycetidae</taxon>
        <taxon>Pleosporales</taxon>
        <taxon>Pleosporineae</taxon>
        <taxon>Didymellaceae</taxon>
        <taxon>Boeremia</taxon>
    </lineage>
</organism>
<reference evidence="1" key="1">
    <citation type="submission" date="2022-11" db="EMBL/GenBank/DDBJ databases">
        <title>Genome Sequence of Boeremia exigua.</title>
        <authorList>
            <person name="Buettner E."/>
        </authorList>
    </citation>
    <scope>NUCLEOTIDE SEQUENCE</scope>
    <source>
        <strain evidence="1">CU02</strain>
    </source>
</reference>
<accession>A0ACC2ISE3</accession>
<keyword evidence="2" id="KW-1185">Reference proteome</keyword>
<sequence>MASDPEDPFDANLYDPTTVADLGRFMKFVEVAKLRIADDTATQEQVRKFAGLSMSHPAYWDIVHNLVPAMRLPHDALAPPGCSSRMVDLLGVTKQHRLLRNWTVDFYDPADVKGLVRGMIGGDVNNFFAPLGPLPDETSQAVADQIRDNISWLLEDPTTRGPPPMSVMPSTDPLVNKELLSTKEGSGTPGAGKTGNFASPLPWKPDVPSKGAPAKPAAAKTGKLLDNAAKESTVAYSETGTVNGGNTCYQNAILIALSKDPAVITALTGTENNNLNANMLNFKMLILALSDGRTQDSLKYLRQLWKDIDKLAQDNPALCTKCGKGRLARVQPDMPVTVHIPNSGKILKLEEMFPFGPGKEEILSIENNLRDVCEHTNVDEQELRHQVRTLPQKLILQIKRFSHVEGASHKLCDLVNYGLGNIIFPGGDEFRVSTIVCHVGDNTTTGHYYALTQKESGVWWRYDDDRKLEVDNLLDVITPDAVLFFVDRVSSLDEDSDMATGSRLNIANDKEDQAADRRAAGSNDALSSDEGTTEDEEGGAVETKKAAGHPDADGTTNNPNALPAGTVRAANHDVTADNGSATPPALTSNPPSVATSAVGTITQFASRPIPSWRERGAVSDSEESVSAESANVVQAAQTLAWGTPAGTWGHSARNSNSLAGLGGGNNHGSRSIFLSPTIAGTTSHNAISVNSDARSGTGPSSPELGGSVAPHTQPDRDSGCPTDNGGGEVAETSASDSESMHSVYMERQAQGSYAYRSSQGRGSSVGTSLAPVAGSSGPLRGSGRGSSSGRGAHQDPAS</sequence>
<gene>
    <name evidence="1" type="ORF">OPT61_g862</name>
</gene>
<evidence type="ECO:0000313" key="2">
    <source>
        <dbReference type="Proteomes" id="UP001153331"/>
    </source>
</evidence>